<evidence type="ECO:0000256" key="1">
    <source>
        <dbReference type="SAM" id="Phobius"/>
    </source>
</evidence>
<organism evidence="2 3">
    <name type="scientific">Geodia barretti</name>
    <name type="common">Barrett's horny sponge</name>
    <dbReference type="NCBI Taxonomy" id="519541"/>
    <lineage>
        <taxon>Eukaryota</taxon>
        <taxon>Metazoa</taxon>
        <taxon>Porifera</taxon>
        <taxon>Demospongiae</taxon>
        <taxon>Heteroscleromorpha</taxon>
        <taxon>Tetractinellida</taxon>
        <taxon>Astrophorina</taxon>
        <taxon>Geodiidae</taxon>
        <taxon>Geodia</taxon>
    </lineage>
</organism>
<feature type="transmembrane region" description="Helical" evidence="1">
    <location>
        <begin position="171"/>
        <end position="197"/>
    </location>
</feature>
<name>A0AA35W2X1_GEOBA</name>
<dbReference type="EMBL" id="CASHTH010000616">
    <property type="protein sequence ID" value="CAI8005514.1"/>
    <property type="molecule type" value="Genomic_DNA"/>
</dbReference>
<comment type="caution">
    <text evidence="2">The sequence shown here is derived from an EMBL/GenBank/DDBJ whole genome shotgun (WGS) entry which is preliminary data.</text>
</comment>
<evidence type="ECO:0000313" key="3">
    <source>
        <dbReference type="Proteomes" id="UP001174909"/>
    </source>
</evidence>
<proteinExistence type="predicted"/>
<sequence>MKTARGLKLFPQPIPSQMCWILDTSTVSRIAAVTGAGAGVVSYKSVSWFDSASFSLVIEVTFCSQWIEELPVDKARDLTVEISRGISQYCQCVFPSDYLTHTMFICDDSRGDVVRFEGQIIGTNEQDSDSLKENMQQWVSSEPTVTVQEEQVQVVNPTDEEETEDSNVPSVAIGVSIAGVILLVALVVFAAVCATYIRCKRNGSKQGAERDQLEISTSTSIDSPTVTDLKNPYYGYGVHAQERDLTDSGYSIVQKKQMAVKEVENPTYGLNEVKKGKDPISNPLYGANTLPGVQLPSSSGSGLYSEIPTSREECFYEETKHL</sequence>
<dbReference type="Proteomes" id="UP001174909">
    <property type="component" value="Unassembled WGS sequence"/>
</dbReference>
<accession>A0AA35W2X1</accession>
<protein>
    <submittedName>
        <fullName evidence="2">Uncharacterized protein</fullName>
    </submittedName>
</protein>
<evidence type="ECO:0000313" key="2">
    <source>
        <dbReference type="EMBL" id="CAI8005514.1"/>
    </source>
</evidence>
<keyword evidence="3" id="KW-1185">Reference proteome</keyword>
<keyword evidence="1" id="KW-1133">Transmembrane helix</keyword>
<keyword evidence="1" id="KW-0472">Membrane</keyword>
<keyword evidence="1" id="KW-0812">Transmembrane</keyword>
<gene>
    <name evidence="2" type="ORF">GBAR_LOCUS4292</name>
</gene>
<reference evidence="2" key="1">
    <citation type="submission" date="2023-03" db="EMBL/GenBank/DDBJ databases">
        <authorList>
            <person name="Steffen K."/>
            <person name="Cardenas P."/>
        </authorList>
    </citation>
    <scope>NUCLEOTIDE SEQUENCE</scope>
</reference>
<dbReference type="AlphaFoldDB" id="A0AA35W2X1"/>